<gene>
    <name evidence="12" type="ORF">PEPS_13630</name>
</gene>
<evidence type="ECO:0000256" key="3">
    <source>
        <dbReference type="ARBA" id="ARBA00022452"/>
    </source>
</evidence>
<evidence type="ECO:0000259" key="10">
    <source>
        <dbReference type="Pfam" id="PF00593"/>
    </source>
</evidence>
<dbReference type="NCBIfam" id="TIGR04056">
    <property type="entry name" value="OMP_RagA_SusC"/>
    <property type="match status" value="1"/>
</dbReference>
<dbReference type="PROSITE" id="PS52016">
    <property type="entry name" value="TONB_DEPENDENT_REC_3"/>
    <property type="match status" value="1"/>
</dbReference>
<keyword evidence="3 8" id="KW-1134">Transmembrane beta strand</keyword>
<dbReference type="NCBIfam" id="TIGR04057">
    <property type="entry name" value="SusC_RagA_signa"/>
    <property type="match status" value="1"/>
</dbReference>
<dbReference type="Pfam" id="PF07715">
    <property type="entry name" value="Plug"/>
    <property type="match status" value="1"/>
</dbReference>
<dbReference type="SUPFAM" id="SSF49464">
    <property type="entry name" value="Carboxypeptidase regulatory domain-like"/>
    <property type="match status" value="1"/>
</dbReference>
<feature type="domain" description="TonB-dependent receptor-like beta-barrel" evidence="10">
    <location>
        <begin position="434"/>
        <end position="1000"/>
    </location>
</feature>
<evidence type="ECO:0000256" key="4">
    <source>
        <dbReference type="ARBA" id="ARBA00022692"/>
    </source>
</evidence>
<dbReference type="InterPro" id="IPR023996">
    <property type="entry name" value="TonB-dep_OMP_SusC/RagA"/>
</dbReference>
<evidence type="ECO:0000313" key="13">
    <source>
        <dbReference type="Proteomes" id="UP001354989"/>
    </source>
</evidence>
<proteinExistence type="inferred from homology"/>
<keyword evidence="6 8" id="KW-0472">Membrane</keyword>
<evidence type="ECO:0000256" key="5">
    <source>
        <dbReference type="ARBA" id="ARBA00023077"/>
    </source>
</evidence>
<dbReference type="InterPro" id="IPR008969">
    <property type="entry name" value="CarboxyPept-like_regulatory"/>
</dbReference>
<dbReference type="Pfam" id="PF13715">
    <property type="entry name" value="CarbopepD_reg_2"/>
    <property type="match status" value="1"/>
</dbReference>
<sequence length="1042" mass="114098">MIIFTFALFKHSAFGLVISLLEALPSGGKLSFYTKPTTMNYFTGFKLHNARWLLLVVLLQICSWQQAFAQEGTTISGVVISQTDQEAVIGASVVVQGTTRGTVTDVEGNFSLQLEEGDQTLEVSYVGYKPAIITIGNQSTFKVELEENVQQLDELVVVGYGVQKKKDLTGSIATIDSENLKSVPSANPTDALQGKVSGVQVVQQGQPGTAPVIRIRGVGTTGNANPLYVVDGMLLDDISYLSAQDIKSMQVLKDASATAIYGSRGANGVIIITTKEGKKGSNTVNYSGYAGIQNVQRRIDMVNGSQYATLANELTTNNGGTDLPFPDVNNVADTDWFDEIFQVAPIQNHQLTFSGGNDNTLYNVSLSYFKQDGVVKNSSYDRIALRINNTYQMADWFKVGHNIQFSYITEDLAPGNVVQNAYMMAPTDVPTNPDGSFKASSTNVANPAAQLFYESNNRTRRLWTVGTVFAEATIAKDFRLKTNVGWEINGSTNRNFVPQYFVSPTQQNLASRLTVSNNIFTSYLWENTLSYYKEFNEKHQLSAVVGVTVQNFRSESLTGGRLNVPSGSEDLWYLDAGDLDGQTNSNNASESSLFSYLGRANYTLLDRYLLTASLRVDGSSRFGTNNRFAAFPSVALGWRVSEESFWKDNISFVSNFKLRGSYGQIGNDKIGDYASQATISTGFDYSTGTPANRRPGATAIDLANPNLVWETVEQYNVGFEIGFLQQRLTTEFDYYGRTSRDLLVNIPVPSNAGFDAQQTVNLGEVENKGIDLSINWEDSKGDFNYRAGATFSTVNNKVNQLGTAIPIINGPLNFGGYQASITRVGDAIGSFYGYEVIGVNQDADDLANFPQAPNAKIGDLRFRDQDNNNVIDDADRVIIGNPTPSMIFGLTLGFGYKGLDFSMDWAGQAGNDIYNGKKQVRPDLVNFESSFLNRWTGPGTSTTEPLVENSGASFNVSDRFVEDGSFFRLNNVTVGYTFNSELTERVFIKKLRIYASGTNLVTFTDYSGFNPEIISSNPIATGIDLGTYPVPSVYTMGVDITF</sequence>
<reference evidence="12 13" key="1">
    <citation type="submission" date="2021-12" db="EMBL/GenBank/DDBJ databases">
        <title>Genome sequencing of bacteria with rrn-lacking chromosome and rrn-plasmid.</title>
        <authorList>
            <person name="Anda M."/>
            <person name="Iwasaki W."/>
        </authorList>
    </citation>
    <scope>NUCLEOTIDE SEQUENCE [LARGE SCALE GENOMIC DNA]</scope>
    <source>
        <strain evidence="12 13">NBRC 101262</strain>
    </source>
</reference>
<dbReference type="InterPro" id="IPR023997">
    <property type="entry name" value="TonB-dep_OMP_SusC/RagA_CS"/>
</dbReference>
<evidence type="ECO:0000256" key="2">
    <source>
        <dbReference type="ARBA" id="ARBA00022448"/>
    </source>
</evidence>
<evidence type="ECO:0000259" key="11">
    <source>
        <dbReference type="Pfam" id="PF07715"/>
    </source>
</evidence>
<dbReference type="EMBL" id="AP025292">
    <property type="protein sequence ID" value="BDC99082.1"/>
    <property type="molecule type" value="Genomic_DNA"/>
</dbReference>
<dbReference type="InterPro" id="IPR037066">
    <property type="entry name" value="Plug_dom_sf"/>
</dbReference>
<name>A0ABN6LBP0_9BACT</name>
<evidence type="ECO:0000256" key="9">
    <source>
        <dbReference type="RuleBase" id="RU003357"/>
    </source>
</evidence>
<keyword evidence="5 9" id="KW-0798">TonB box</keyword>
<comment type="similarity">
    <text evidence="8 9">Belongs to the TonB-dependent receptor family.</text>
</comment>
<dbReference type="SUPFAM" id="SSF56935">
    <property type="entry name" value="Porins"/>
    <property type="match status" value="1"/>
</dbReference>
<evidence type="ECO:0000256" key="8">
    <source>
        <dbReference type="PROSITE-ProRule" id="PRU01360"/>
    </source>
</evidence>
<protein>
    <submittedName>
        <fullName evidence="12">SusC/RagA family TonB-linked outer membrane protein</fullName>
    </submittedName>
</protein>
<evidence type="ECO:0000256" key="7">
    <source>
        <dbReference type="ARBA" id="ARBA00023237"/>
    </source>
</evidence>
<dbReference type="InterPro" id="IPR012910">
    <property type="entry name" value="Plug_dom"/>
</dbReference>
<feature type="domain" description="TonB-dependent receptor plug" evidence="11">
    <location>
        <begin position="164"/>
        <end position="269"/>
    </location>
</feature>
<evidence type="ECO:0000256" key="1">
    <source>
        <dbReference type="ARBA" id="ARBA00004571"/>
    </source>
</evidence>
<dbReference type="Gene3D" id="2.40.170.20">
    <property type="entry name" value="TonB-dependent receptor, beta-barrel domain"/>
    <property type="match status" value="1"/>
</dbReference>
<dbReference type="InterPro" id="IPR039426">
    <property type="entry name" value="TonB-dep_rcpt-like"/>
</dbReference>
<keyword evidence="13" id="KW-1185">Reference proteome</keyword>
<evidence type="ECO:0000256" key="6">
    <source>
        <dbReference type="ARBA" id="ARBA00023136"/>
    </source>
</evidence>
<organism evidence="12 13">
    <name type="scientific">Persicobacter psychrovividus</name>
    <dbReference type="NCBI Taxonomy" id="387638"/>
    <lineage>
        <taxon>Bacteria</taxon>
        <taxon>Pseudomonadati</taxon>
        <taxon>Bacteroidota</taxon>
        <taxon>Cytophagia</taxon>
        <taxon>Cytophagales</taxon>
        <taxon>Persicobacteraceae</taxon>
        <taxon>Persicobacter</taxon>
    </lineage>
</organism>
<keyword evidence="7 8" id="KW-0998">Cell outer membrane</keyword>
<accession>A0ABN6LBP0</accession>
<dbReference type="Proteomes" id="UP001354989">
    <property type="component" value="Chromosome"/>
</dbReference>
<evidence type="ECO:0000313" key="12">
    <source>
        <dbReference type="EMBL" id="BDC99082.1"/>
    </source>
</evidence>
<dbReference type="Gene3D" id="2.170.130.10">
    <property type="entry name" value="TonB-dependent receptor, plug domain"/>
    <property type="match status" value="1"/>
</dbReference>
<dbReference type="InterPro" id="IPR000531">
    <property type="entry name" value="Beta-barrel_TonB"/>
</dbReference>
<dbReference type="InterPro" id="IPR036942">
    <property type="entry name" value="Beta-barrel_TonB_sf"/>
</dbReference>
<dbReference type="Gene3D" id="2.60.40.1120">
    <property type="entry name" value="Carboxypeptidase-like, regulatory domain"/>
    <property type="match status" value="1"/>
</dbReference>
<keyword evidence="2 8" id="KW-0813">Transport</keyword>
<comment type="subcellular location">
    <subcellularLocation>
        <location evidence="1 8">Cell outer membrane</location>
        <topology evidence="1 8">Multi-pass membrane protein</topology>
    </subcellularLocation>
</comment>
<dbReference type="Pfam" id="PF00593">
    <property type="entry name" value="TonB_dep_Rec_b-barrel"/>
    <property type="match status" value="1"/>
</dbReference>
<keyword evidence="4 8" id="KW-0812">Transmembrane</keyword>